<protein>
    <recommendedName>
        <fullName evidence="2">FAT domain-containing protein</fullName>
    </recommendedName>
</protein>
<dbReference type="EMBL" id="MKHE01000014">
    <property type="protein sequence ID" value="OWK08512.1"/>
    <property type="molecule type" value="Genomic_DNA"/>
</dbReference>
<dbReference type="GO" id="GO:0005737">
    <property type="term" value="C:cytoplasm"/>
    <property type="evidence" value="ECO:0007669"/>
    <property type="project" value="TreeGrafter"/>
</dbReference>
<dbReference type="InterPro" id="IPR016024">
    <property type="entry name" value="ARM-type_fold"/>
</dbReference>
<feature type="region of interest" description="Disordered" evidence="1">
    <location>
        <begin position="573"/>
        <end position="629"/>
    </location>
</feature>
<dbReference type="InterPro" id="IPR003151">
    <property type="entry name" value="PIK-rel_kinase_FAT"/>
</dbReference>
<evidence type="ECO:0000313" key="3">
    <source>
        <dbReference type="EMBL" id="OWK08512.1"/>
    </source>
</evidence>
<dbReference type="GO" id="GO:0004674">
    <property type="term" value="F:protein serine/threonine kinase activity"/>
    <property type="evidence" value="ECO:0007669"/>
    <property type="project" value="TreeGrafter"/>
</dbReference>
<dbReference type="GO" id="GO:0031931">
    <property type="term" value="C:TORC1 complex"/>
    <property type="evidence" value="ECO:0007669"/>
    <property type="project" value="TreeGrafter"/>
</dbReference>
<dbReference type="Gene3D" id="1.25.40.10">
    <property type="entry name" value="Tetratricopeptide repeat domain"/>
    <property type="match status" value="1"/>
</dbReference>
<dbReference type="Proteomes" id="UP000242450">
    <property type="component" value="Chromosome 14"/>
</dbReference>
<dbReference type="GO" id="GO:0005634">
    <property type="term" value="C:nucleus"/>
    <property type="evidence" value="ECO:0007669"/>
    <property type="project" value="TreeGrafter"/>
</dbReference>
<comment type="caution">
    <text evidence="3">The sequence shown here is derived from an EMBL/GenBank/DDBJ whole genome shotgun (WGS) entry which is preliminary data.</text>
</comment>
<dbReference type="Pfam" id="PF02259">
    <property type="entry name" value="FAT"/>
    <property type="match status" value="1"/>
</dbReference>
<dbReference type="InterPro" id="IPR050517">
    <property type="entry name" value="DDR_Repair_Kinase"/>
</dbReference>
<dbReference type="GO" id="GO:0031932">
    <property type="term" value="C:TORC2 complex"/>
    <property type="evidence" value="ECO:0007669"/>
    <property type="project" value="TreeGrafter"/>
</dbReference>
<dbReference type="SUPFAM" id="SSF48371">
    <property type="entry name" value="ARM repeat"/>
    <property type="match status" value="1"/>
</dbReference>
<name>A0A212CRG1_CEREH</name>
<evidence type="ECO:0000256" key="1">
    <source>
        <dbReference type="SAM" id="MobiDB-lite"/>
    </source>
</evidence>
<dbReference type="InterPro" id="IPR014009">
    <property type="entry name" value="PIK_FAT"/>
</dbReference>
<dbReference type="InterPro" id="IPR011990">
    <property type="entry name" value="TPR-like_helical_dom_sf"/>
</dbReference>
<dbReference type="PROSITE" id="PS51189">
    <property type="entry name" value="FAT"/>
    <property type="match status" value="1"/>
</dbReference>
<dbReference type="PANTHER" id="PTHR11139">
    <property type="entry name" value="ATAXIA TELANGIECTASIA MUTATED ATM -RELATED"/>
    <property type="match status" value="1"/>
</dbReference>
<dbReference type="PANTHER" id="PTHR11139:SF9">
    <property type="entry name" value="SERINE_THREONINE-PROTEIN KINASE MTOR"/>
    <property type="match status" value="1"/>
</dbReference>
<keyword evidence="4" id="KW-1185">Reference proteome</keyword>
<dbReference type="GO" id="GO:0016242">
    <property type="term" value="P:negative regulation of macroautophagy"/>
    <property type="evidence" value="ECO:0007669"/>
    <property type="project" value="TreeGrafter"/>
</dbReference>
<dbReference type="GO" id="GO:0038202">
    <property type="term" value="P:TORC1 signaling"/>
    <property type="evidence" value="ECO:0007669"/>
    <property type="project" value="TreeGrafter"/>
</dbReference>
<accession>A0A212CRG1</accession>
<proteinExistence type="predicted"/>
<organism evidence="3 4">
    <name type="scientific">Cervus elaphus hippelaphus</name>
    <name type="common">European red deer</name>
    <dbReference type="NCBI Taxonomy" id="46360"/>
    <lineage>
        <taxon>Eukaryota</taxon>
        <taxon>Metazoa</taxon>
        <taxon>Chordata</taxon>
        <taxon>Craniata</taxon>
        <taxon>Vertebrata</taxon>
        <taxon>Euteleostomi</taxon>
        <taxon>Mammalia</taxon>
        <taxon>Eutheria</taxon>
        <taxon>Laurasiatheria</taxon>
        <taxon>Artiodactyla</taxon>
        <taxon>Ruminantia</taxon>
        <taxon>Pecora</taxon>
        <taxon>Cervidae</taxon>
        <taxon>Cervinae</taxon>
        <taxon>Cervus</taxon>
    </lineage>
</organism>
<evidence type="ECO:0000259" key="2">
    <source>
        <dbReference type="PROSITE" id="PS51189"/>
    </source>
</evidence>
<feature type="compositionally biased region" description="Low complexity" evidence="1">
    <location>
        <begin position="573"/>
        <end position="606"/>
    </location>
</feature>
<feature type="compositionally biased region" description="Pro residues" evidence="1">
    <location>
        <begin position="620"/>
        <end position="629"/>
    </location>
</feature>
<evidence type="ECO:0000313" key="4">
    <source>
        <dbReference type="Proteomes" id="UP000242450"/>
    </source>
</evidence>
<reference evidence="3 4" key="1">
    <citation type="journal article" date="2018" name="Mol. Genet. Genomics">
        <title>The red deer Cervus elaphus genome CerEla1.0: sequencing, annotating, genes, and chromosomes.</title>
        <authorList>
            <person name="Bana N.A."/>
            <person name="Nyiri A."/>
            <person name="Nagy J."/>
            <person name="Frank K."/>
            <person name="Nagy T."/>
            <person name="Steger V."/>
            <person name="Schiller M."/>
            <person name="Lakatos P."/>
            <person name="Sugar L."/>
            <person name="Horn P."/>
            <person name="Barta E."/>
            <person name="Orosz L."/>
        </authorList>
    </citation>
    <scope>NUCLEOTIDE SEQUENCE [LARGE SCALE GENOMIC DNA]</scope>
    <source>
        <strain evidence="3">Hungarian</strain>
    </source>
</reference>
<sequence>MMVQPPPEVSMSQNTWNGGDALVAQQAAQVGDLGLERLCLLTAGGRSELCRGLALRGLLWPNWVADKGHEENAEPRHGRESLFQHLSINNKLQQPEAAAGVLEYAMKHFGELEIQATWYEKLHEWEDALVAYDKKMDTNKDDPELMLGRMRCLEALGECSSPSHTCSHGEAKETVEGDDCQAVMLDSGPEQFWMRSPVSFLGRGQLHQQCCEKWTLVNDETQAKMARMAAAAAWGLGQWDSMEEYTCMIPRDTHDGAFYRAVLALHQDLFSLAQQCIDKARDLLDAELTAMAGESYSRAYGAMVSCHMLSELEEVIQYKLVPERREIIRQIWWERLQGCQRIVEDWQKILMVRSLVVSPHEDMRTWLKYASLCGKSGRLALAHKTLVLLLGVDPSRQLDHPLPTVHPQVTYAYMKNMWKSARKIDAFQHMQHFVQTMQQQAQHAIATEDQQHKQELHKLMARCFLKLGEWQLNLQGINESTIPKVLQYYSAATEHDRSWYKVTRDGSEPGFPPLPPDAGQCSCITAEPRWPGLAWHAWAVMNFEAVLHYKHQNQARDEKKKLRHASGANITNAATAATTAATATATATSTEGSNSESEAESAENSPTPSPLQKKVTEVPAPTPAPTVTD</sequence>
<dbReference type="OrthoDB" id="9382274at2759"/>
<dbReference type="AlphaFoldDB" id="A0A212CRG1"/>
<gene>
    <name evidence="3" type="ORF">Celaphus_00010955</name>
</gene>
<feature type="domain" description="FAT" evidence="2">
    <location>
        <begin position="91"/>
        <end position="629"/>
    </location>
</feature>